<keyword evidence="2" id="KW-1185">Reference proteome</keyword>
<sequence>MHLLSYALLVNGVAKNGEDSEKQSSKYPDNGIKLWRKKNGNDEEKGCYHTSCSDERRRRSIFRARFLKEE</sequence>
<dbReference type="EMBL" id="BSYO01000015">
    <property type="protein sequence ID" value="GMH15236.1"/>
    <property type="molecule type" value="Genomic_DNA"/>
</dbReference>
<accession>A0AAD3SRE4</accession>
<dbReference type="Proteomes" id="UP001279734">
    <property type="component" value="Unassembled WGS sequence"/>
</dbReference>
<proteinExistence type="predicted"/>
<evidence type="ECO:0000313" key="2">
    <source>
        <dbReference type="Proteomes" id="UP001279734"/>
    </source>
</evidence>
<evidence type="ECO:0000313" key="1">
    <source>
        <dbReference type="EMBL" id="GMH15236.1"/>
    </source>
</evidence>
<name>A0AAD3SRE4_NEPGR</name>
<protein>
    <submittedName>
        <fullName evidence="1">Uncharacterized protein</fullName>
    </submittedName>
</protein>
<reference evidence="1" key="1">
    <citation type="submission" date="2023-05" db="EMBL/GenBank/DDBJ databases">
        <title>Nepenthes gracilis genome sequencing.</title>
        <authorList>
            <person name="Fukushima K."/>
        </authorList>
    </citation>
    <scope>NUCLEOTIDE SEQUENCE</scope>
    <source>
        <strain evidence="1">SING2019-196</strain>
    </source>
</reference>
<organism evidence="1 2">
    <name type="scientific">Nepenthes gracilis</name>
    <name type="common">Slender pitcher plant</name>
    <dbReference type="NCBI Taxonomy" id="150966"/>
    <lineage>
        <taxon>Eukaryota</taxon>
        <taxon>Viridiplantae</taxon>
        <taxon>Streptophyta</taxon>
        <taxon>Embryophyta</taxon>
        <taxon>Tracheophyta</taxon>
        <taxon>Spermatophyta</taxon>
        <taxon>Magnoliopsida</taxon>
        <taxon>eudicotyledons</taxon>
        <taxon>Gunneridae</taxon>
        <taxon>Pentapetalae</taxon>
        <taxon>Caryophyllales</taxon>
        <taxon>Nepenthaceae</taxon>
        <taxon>Nepenthes</taxon>
    </lineage>
</organism>
<dbReference type="AlphaFoldDB" id="A0AAD3SRE4"/>
<gene>
    <name evidence="1" type="ORF">Nepgr_017077</name>
</gene>
<comment type="caution">
    <text evidence="1">The sequence shown here is derived from an EMBL/GenBank/DDBJ whole genome shotgun (WGS) entry which is preliminary data.</text>
</comment>